<sequence>MSLFRKIFFSKSKSDQKSKERHIEDRSKYMPEIDLPIDESFMMNFKRNGGKFLYCDKDDEVLDSFDKILLENDWYEKDVCTFEMGLEHKFTGFNLNYVKNTSASFFFATCEYLIADSGAILVSSNQLREKKLTELPDNFIILASTSQMVKNIGEGLKGIKNKNKNSIPSNITTIKDFEPQKEKDFLSYGNSSKNLYLLLLEDL</sequence>
<comment type="caution">
    <text evidence="2">The sequence shown here is derived from an EMBL/GenBank/DDBJ whole genome shotgun (WGS) entry which is preliminary data.</text>
</comment>
<feature type="domain" description="LUD" evidence="1">
    <location>
        <begin position="99"/>
        <end position="184"/>
    </location>
</feature>
<dbReference type="RefSeq" id="WP_066314120.1">
    <property type="nucleotide sequence ID" value="NZ_CANLSS010000013.1"/>
</dbReference>
<reference evidence="2 3" key="1">
    <citation type="submission" date="2016-01" db="EMBL/GenBank/DDBJ databases">
        <title>The draft genome sequence of Aquimarina sp. RZW4-3-2.</title>
        <authorList>
            <person name="Wang Y."/>
        </authorList>
    </citation>
    <scope>NUCLEOTIDE SEQUENCE [LARGE SCALE GENOMIC DNA]</scope>
    <source>
        <strain evidence="2 3">RZW4-3-2</strain>
    </source>
</reference>
<dbReference type="AlphaFoldDB" id="A0A163AG60"/>
<evidence type="ECO:0000313" key="2">
    <source>
        <dbReference type="EMBL" id="KZS40527.1"/>
    </source>
</evidence>
<dbReference type="Pfam" id="PF02589">
    <property type="entry name" value="LUD_dom"/>
    <property type="match status" value="1"/>
</dbReference>
<dbReference type="OrthoDB" id="1425114at2"/>
<proteinExistence type="predicted"/>
<dbReference type="InterPro" id="IPR037171">
    <property type="entry name" value="NagB/RpiA_transferase-like"/>
</dbReference>
<dbReference type="SUPFAM" id="SSF100950">
    <property type="entry name" value="NagB/RpiA/CoA transferase-like"/>
    <property type="match status" value="1"/>
</dbReference>
<dbReference type="InterPro" id="IPR024185">
    <property type="entry name" value="FTHF_cligase-like_sf"/>
</dbReference>
<dbReference type="STRING" id="1642818.AWE51_06130"/>
<organism evidence="2 3">
    <name type="scientific">Aquimarina aggregata</name>
    <dbReference type="NCBI Taxonomy" id="1642818"/>
    <lineage>
        <taxon>Bacteria</taxon>
        <taxon>Pseudomonadati</taxon>
        <taxon>Bacteroidota</taxon>
        <taxon>Flavobacteriia</taxon>
        <taxon>Flavobacteriales</taxon>
        <taxon>Flavobacteriaceae</taxon>
        <taxon>Aquimarina</taxon>
    </lineage>
</organism>
<protein>
    <submittedName>
        <fullName evidence="2">Lactate utilization protein B/C</fullName>
    </submittedName>
</protein>
<dbReference type="EMBL" id="LQRT01000013">
    <property type="protein sequence ID" value="KZS40527.1"/>
    <property type="molecule type" value="Genomic_DNA"/>
</dbReference>
<keyword evidence="3" id="KW-1185">Reference proteome</keyword>
<evidence type="ECO:0000313" key="3">
    <source>
        <dbReference type="Proteomes" id="UP000076715"/>
    </source>
</evidence>
<name>A0A163AG60_9FLAO</name>
<dbReference type="Gene3D" id="3.40.50.10420">
    <property type="entry name" value="NagB/RpiA/CoA transferase-like"/>
    <property type="match status" value="1"/>
</dbReference>
<evidence type="ECO:0000259" key="1">
    <source>
        <dbReference type="Pfam" id="PF02589"/>
    </source>
</evidence>
<accession>A0A163AG60</accession>
<gene>
    <name evidence="2" type="ORF">AWE51_06130</name>
</gene>
<dbReference type="Proteomes" id="UP000076715">
    <property type="component" value="Unassembled WGS sequence"/>
</dbReference>
<dbReference type="InterPro" id="IPR003741">
    <property type="entry name" value="LUD_dom"/>
</dbReference>